<dbReference type="Pfam" id="PF05553">
    <property type="entry name" value="DUF761"/>
    <property type="match status" value="1"/>
</dbReference>
<keyword evidence="1" id="KW-1133">Transmembrane helix</keyword>
<dbReference type="InterPro" id="IPR008480">
    <property type="entry name" value="DUF761_pln"/>
</dbReference>
<dbReference type="Proteomes" id="UP001327560">
    <property type="component" value="Chromosome 8"/>
</dbReference>
<name>A0AAQ3QLX4_9LILI</name>
<evidence type="ECO:0000256" key="1">
    <source>
        <dbReference type="SAM" id="Phobius"/>
    </source>
</evidence>
<proteinExistence type="predicted"/>
<gene>
    <name evidence="2" type="ORF">Cni_G26334</name>
</gene>
<reference evidence="2 3" key="1">
    <citation type="submission" date="2023-10" db="EMBL/GenBank/DDBJ databases">
        <title>Chromosome-scale genome assembly provides insights into flower coloration mechanisms of Canna indica.</title>
        <authorList>
            <person name="Li C."/>
        </authorList>
    </citation>
    <scope>NUCLEOTIDE SEQUENCE [LARGE SCALE GENOMIC DNA]</scope>
    <source>
        <tissue evidence="2">Flower</tissue>
    </source>
</reference>
<keyword evidence="1" id="KW-0812">Transmembrane</keyword>
<dbReference type="AlphaFoldDB" id="A0AAQ3QLX4"/>
<dbReference type="PANTHER" id="PTHR36887:SF1">
    <property type="entry name" value="OS01G0532300 PROTEIN"/>
    <property type="match status" value="1"/>
</dbReference>
<dbReference type="EMBL" id="CP136897">
    <property type="protein sequence ID" value="WOL17541.1"/>
    <property type="molecule type" value="Genomic_DNA"/>
</dbReference>
<evidence type="ECO:0008006" key="4">
    <source>
        <dbReference type="Google" id="ProtNLM"/>
    </source>
</evidence>
<evidence type="ECO:0000313" key="3">
    <source>
        <dbReference type="Proteomes" id="UP001327560"/>
    </source>
</evidence>
<keyword evidence="3" id="KW-1185">Reference proteome</keyword>
<feature type="transmembrane region" description="Helical" evidence="1">
    <location>
        <begin position="12"/>
        <end position="29"/>
    </location>
</feature>
<keyword evidence="1" id="KW-0472">Membrane</keyword>
<accession>A0AAQ3QLX4</accession>
<dbReference type="PANTHER" id="PTHR36887">
    <property type="entry name" value="OS01G0532300 PROTEIN"/>
    <property type="match status" value="1"/>
</dbReference>
<evidence type="ECO:0000313" key="2">
    <source>
        <dbReference type="EMBL" id="WOL17541.1"/>
    </source>
</evidence>
<sequence>MEKLPTSQVAKAVFLLILLLFIPFISPSFRPSYLYLLLNILIIALGLEAGFLKAISKPHDSKKTPSTAPAAGASLLPATAVTDNNATNNKNKFINAVEAVPDNATTNKSMFIIDYPHQGIPPAARSTPRPVVKKFNAPRLRSLKRCDSKPSIFFIGGGSDGESGVRRDHEEKYWEEGGDLSKQELFTKAEAFIGSFYMQLRMQREESWKKIHGFYL</sequence>
<protein>
    <recommendedName>
        <fullName evidence="4">DUF4408 domain-containing protein</fullName>
    </recommendedName>
</protein>
<organism evidence="2 3">
    <name type="scientific">Canna indica</name>
    <name type="common">Indian-shot</name>
    <dbReference type="NCBI Taxonomy" id="4628"/>
    <lineage>
        <taxon>Eukaryota</taxon>
        <taxon>Viridiplantae</taxon>
        <taxon>Streptophyta</taxon>
        <taxon>Embryophyta</taxon>
        <taxon>Tracheophyta</taxon>
        <taxon>Spermatophyta</taxon>
        <taxon>Magnoliopsida</taxon>
        <taxon>Liliopsida</taxon>
        <taxon>Zingiberales</taxon>
        <taxon>Cannaceae</taxon>
        <taxon>Canna</taxon>
    </lineage>
</organism>
<feature type="transmembrane region" description="Helical" evidence="1">
    <location>
        <begin position="35"/>
        <end position="55"/>
    </location>
</feature>